<comment type="similarity">
    <text evidence="1">Belongs to the AB hydrolase superfamily. AB hydrolase 2 family.</text>
</comment>
<keyword evidence="5" id="KW-1185">Reference proteome</keyword>
<dbReference type="InterPro" id="IPR050565">
    <property type="entry name" value="LYPA1-2/EST-like"/>
</dbReference>
<evidence type="ECO:0000313" key="4">
    <source>
        <dbReference type="EMBL" id="RWZ64264.1"/>
    </source>
</evidence>
<dbReference type="AlphaFoldDB" id="A0A3S4ANW5"/>
<accession>A0A3S4ANW5</accession>
<name>A0A3S4ANW5_9MICO</name>
<dbReference type="PANTHER" id="PTHR10655">
    <property type="entry name" value="LYSOPHOSPHOLIPASE-RELATED"/>
    <property type="match status" value="1"/>
</dbReference>
<comment type="caution">
    <text evidence="4">The sequence shown here is derived from an EMBL/GenBank/DDBJ whole genome shotgun (WGS) entry which is preliminary data.</text>
</comment>
<dbReference type="SUPFAM" id="SSF53474">
    <property type="entry name" value="alpha/beta-Hydrolases"/>
    <property type="match status" value="1"/>
</dbReference>
<dbReference type="Gene3D" id="3.40.50.1820">
    <property type="entry name" value="alpha/beta hydrolase"/>
    <property type="match status" value="1"/>
</dbReference>
<protein>
    <recommendedName>
        <fullName evidence="3">Phospholipase/carboxylesterase/thioesterase domain-containing protein</fullName>
    </recommendedName>
</protein>
<evidence type="ECO:0000256" key="1">
    <source>
        <dbReference type="ARBA" id="ARBA00006499"/>
    </source>
</evidence>
<dbReference type="Pfam" id="PF02230">
    <property type="entry name" value="Abhydrolase_2"/>
    <property type="match status" value="1"/>
</dbReference>
<dbReference type="InterPro" id="IPR003140">
    <property type="entry name" value="PLipase/COase/thioEstase"/>
</dbReference>
<dbReference type="EMBL" id="RZNC01000002">
    <property type="protein sequence ID" value="RWZ64264.1"/>
    <property type="molecule type" value="Genomic_DNA"/>
</dbReference>
<sequence>MSASQLHAERSREWTSAIGSTSAVAVFLHGYGSNEYDLTGLASALGLTLPWVSLRAPVEIGGGGAAWFTITRPGDPDALPVEEATAAIWAWVDENIPSAVKIVPIGFSQGGLMASQLLRTRPDRVVAPVVLGGFVLGAPQPADGVLESDRPAAFWGRGAEDRVITTAAVERTATFLPQHSSLVARVYPGLAHGISSEELADVRDFLITHVGVDAVSR</sequence>
<dbReference type="InterPro" id="IPR029058">
    <property type="entry name" value="AB_hydrolase_fold"/>
</dbReference>
<feature type="domain" description="Phospholipase/carboxylesterase/thioesterase" evidence="3">
    <location>
        <begin position="20"/>
        <end position="209"/>
    </location>
</feature>
<reference evidence="4 5" key="1">
    <citation type="submission" date="2018-12" db="EMBL/GenBank/DDBJ databases">
        <authorList>
            <person name="Li F."/>
        </authorList>
    </citation>
    <scope>NUCLEOTIDE SEQUENCE [LARGE SCALE GENOMIC DNA]</scope>
    <source>
        <strain evidence="4 5">8H24J-4-2</strain>
    </source>
</reference>
<evidence type="ECO:0000256" key="2">
    <source>
        <dbReference type="ARBA" id="ARBA00022801"/>
    </source>
</evidence>
<dbReference type="GO" id="GO:0016787">
    <property type="term" value="F:hydrolase activity"/>
    <property type="evidence" value="ECO:0007669"/>
    <property type="project" value="UniProtKB-KW"/>
</dbReference>
<dbReference type="RefSeq" id="WP_128498063.1">
    <property type="nucleotide sequence ID" value="NZ_RZNC01000002.1"/>
</dbReference>
<dbReference type="PANTHER" id="PTHR10655:SF17">
    <property type="entry name" value="LYSOPHOSPHOLIPASE-LIKE PROTEIN 1"/>
    <property type="match status" value="1"/>
</dbReference>
<dbReference type="OrthoDB" id="9780848at2"/>
<keyword evidence="2" id="KW-0378">Hydrolase</keyword>
<gene>
    <name evidence="4" type="ORF">ELQ92_05705</name>
</gene>
<evidence type="ECO:0000313" key="5">
    <source>
        <dbReference type="Proteomes" id="UP000288603"/>
    </source>
</evidence>
<organism evidence="4 5">
    <name type="scientific">Labedella populi</name>
    <dbReference type="NCBI Taxonomy" id="2498850"/>
    <lineage>
        <taxon>Bacteria</taxon>
        <taxon>Bacillati</taxon>
        <taxon>Actinomycetota</taxon>
        <taxon>Actinomycetes</taxon>
        <taxon>Micrococcales</taxon>
        <taxon>Microbacteriaceae</taxon>
        <taxon>Labedella</taxon>
    </lineage>
</organism>
<evidence type="ECO:0000259" key="3">
    <source>
        <dbReference type="Pfam" id="PF02230"/>
    </source>
</evidence>
<proteinExistence type="inferred from homology"/>
<dbReference type="Proteomes" id="UP000288603">
    <property type="component" value="Unassembled WGS sequence"/>
</dbReference>